<evidence type="ECO:0000259" key="4">
    <source>
        <dbReference type="Pfam" id="PF03781"/>
    </source>
</evidence>
<dbReference type="AlphaFoldDB" id="Q1MZ77"/>
<dbReference type="HOGENOM" id="CLU_012431_9_0_6"/>
<evidence type="ECO:0000259" key="5">
    <source>
        <dbReference type="Pfam" id="PF12867"/>
    </source>
</evidence>
<dbReference type="PANTHER" id="PTHR23150:SF36">
    <property type="entry name" value="HERCYNINE OXYGENASE"/>
    <property type="match status" value="1"/>
</dbReference>
<gene>
    <name evidence="6" type="ORF">RED65_08369</name>
</gene>
<dbReference type="Proteomes" id="UP000004263">
    <property type="component" value="Unassembled WGS sequence"/>
</dbReference>
<dbReference type="Gene3D" id="3.90.1580.10">
    <property type="entry name" value="paralog of FGE (formylglycine-generating enzyme)"/>
    <property type="match status" value="2"/>
</dbReference>
<reference evidence="6 7" key="1">
    <citation type="submission" date="2006-03" db="EMBL/GenBank/DDBJ databases">
        <authorList>
            <person name="Pinhassi J."/>
            <person name="Pedros-Alio C."/>
            <person name="Ferriera S."/>
            <person name="Johnson J."/>
            <person name="Kravitz S."/>
            <person name="Halpern A."/>
            <person name="Remington K."/>
            <person name="Beeson K."/>
            <person name="Tran B."/>
            <person name="Rogers Y.-H."/>
            <person name="Friedman R."/>
            <person name="Venter J.C."/>
        </authorList>
    </citation>
    <scope>NUCLEOTIDE SEQUENCE [LARGE SCALE GENOMIC DNA]</scope>
    <source>
        <strain evidence="6 7">RED65</strain>
    </source>
</reference>
<proteinExistence type="predicted"/>
<keyword evidence="2" id="KW-0408">Iron</keyword>
<dbReference type="Pfam" id="PF12867">
    <property type="entry name" value="DinB_2"/>
    <property type="match status" value="1"/>
</dbReference>
<dbReference type="InterPro" id="IPR016187">
    <property type="entry name" value="CTDL_fold"/>
</dbReference>
<keyword evidence="7" id="KW-1185">Reference proteome</keyword>
<feature type="domain" description="DinB-like" evidence="5">
    <location>
        <begin position="22"/>
        <end position="152"/>
    </location>
</feature>
<dbReference type="RefSeq" id="WP_007019223.1">
    <property type="nucleotide sequence ID" value="NZ_CH724122.1"/>
</dbReference>
<keyword evidence="1" id="KW-0560">Oxidoreductase</keyword>
<sequence length="419" mass="49056">MNSSIQPPSTSAGQTQVLLNRYQWVRGQSEALISPLSIEDCNLQAAAFVSPAKWHLAHTTWFFETFILLQHRHDYQVYDEHFQYLFNSYYNGIGEQFSRPNRHLLSRPTLDQIQHYRADIDDQMCSLITEGISNEVAQLIELGLNHEQQHQELLLMDIKYCLFQNPLYPAYDAELKTDSIAPLRPLEMLEYDEQVVSIGREGTFDFCFDNETPKHKTLLTPFALANRLVSNAEYLQFISDGGYDNPLLWLSDGWSWRQQQKCSAPYYWLKRDGRWFEYTLAGLQPLNPNQPLCHINYYEAQAFATWSGKRLPTEFEWEWVANKEIEMPKNERLHPHYSVDNDFFHQVWQWTQSAYQAYPGYKPAAGAVGEYNGKFMTNQYVLKGGCALTPEGHVRTTYRNFFYPQDFWPMTGIRLAEDR</sequence>
<name>Q1MZ77_9GAMM</name>
<dbReference type="EMBL" id="AAQH01000020">
    <property type="protein sequence ID" value="EAT11256.1"/>
    <property type="molecule type" value="Genomic_DNA"/>
</dbReference>
<dbReference type="InterPro" id="IPR024775">
    <property type="entry name" value="DinB-like"/>
</dbReference>
<dbReference type="NCBIfam" id="TIGR03440">
    <property type="entry name" value="egtB_TIGR03440"/>
    <property type="match status" value="1"/>
</dbReference>
<dbReference type="InterPro" id="IPR005532">
    <property type="entry name" value="SUMF_dom"/>
</dbReference>
<accession>Q1MZ77</accession>
<dbReference type="InterPro" id="IPR017806">
    <property type="entry name" value="EgtB"/>
</dbReference>
<comment type="caution">
    <text evidence="6">The sequence shown here is derived from an EMBL/GenBank/DDBJ whole genome shotgun (WGS) entry which is preliminary data.</text>
</comment>
<comment type="pathway">
    <text evidence="3">Amino-acid biosynthesis; ergothioneine biosynthesis.</text>
</comment>
<dbReference type="InterPro" id="IPR042095">
    <property type="entry name" value="SUMF_sf"/>
</dbReference>
<evidence type="ECO:0000256" key="2">
    <source>
        <dbReference type="ARBA" id="ARBA00023004"/>
    </source>
</evidence>
<dbReference type="STRING" id="207949.RED65_08369"/>
<evidence type="ECO:0000313" key="7">
    <source>
        <dbReference type="Proteomes" id="UP000004263"/>
    </source>
</evidence>
<dbReference type="OrthoDB" id="9768004at2"/>
<feature type="domain" description="Sulfatase-modifying factor enzyme-like" evidence="4">
    <location>
        <begin position="204"/>
        <end position="321"/>
    </location>
</feature>
<protein>
    <recommendedName>
        <fullName evidence="8">Ergothioneine biosynthesis protein EgtB</fullName>
    </recommendedName>
</protein>
<evidence type="ECO:0000313" key="6">
    <source>
        <dbReference type="EMBL" id="EAT11256.1"/>
    </source>
</evidence>
<dbReference type="PANTHER" id="PTHR23150">
    <property type="entry name" value="SULFATASE MODIFYING FACTOR 1, 2"/>
    <property type="match status" value="1"/>
</dbReference>
<dbReference type="InterPro" id="IPR051043">
    <property type="entry name" value="Sulfatase_Mod_Factor_Kinase"/>
</dbReference>
<evidence type="ECO:0000256" key="3">
    <source>
        <dbReference type="ARBA" id="ARBA00037882"/>
    </source>
</evidence>
<dbReference type="GO" id="GO:0052699">
    <property type="term" value="P:ergothioneine biosynthetic process"/>
    <property type="evidence" value="ECO:0007669"/>
    <property type="project" value="InterPro"/>
</dbReference>
<dbReference type="SUPFAM" id="SSF56436">
    <property type="entry name" value="C-type lectin-like"/>
    <property type="match status" value="1"/>
</dbReference>
<organism evidence="6 7">
    <name type="scientific">Bermanella marisrubri</name>
    <dbReference type="NCBI Taxonomy" id="207949"/>
    <lineage>
        <taxon>Bacteria</taxon>
        <taxon>Pseudomonadati</taxon>
        <taxon>Pseudomonadota</taxon>
        <taxon>Gammaproteobacteria</taxon>
        <taxon>Oceanospirillales</taxon>
        <taxon>Oceanospirillaceae</taxon>
        <taxon>Bermanella</taxon>
    </lineage>
</organism>
<dbReference type="Pfam" id="PF03781">
    <property type="entry name" value="FGE-sulfatase"/>
    <property type="match status" value="1"/>
</dbReference>
<evidence type="ECO:0008006" key="8">
    <source>
        <dbReference type="Google" id="ProtNLM"/>
    </source>
</evidence>
<evidence type="ECO:0000256" key="1">
    <source>
        <dbReference type="ARBA" id="ARBA00023002"/>
    </source>
</evidence>